<dbReference type="RefSeq" id="WP_190480715.1">
    <property type="nucleotide sequence ID" value="NZ_JACOFT010000006.1"/>
</dbReference>
<accession>A0ABR6XJ41</accession>
<sequence length="265" mass="29629">MSIPTIFIVDDEAPARERLTTLLSDIQAECPHQLVGEASDAKSALEKIAELRPDIILLDVQMPEMSGMEMAQYLRDHAVVSGVPAIIFITAYDEFAFPAFGVQAADYLLKPVRANRLADAVTRVANRLPMAMSVNATIQQVPAHVCRENFSVPERGRILLVPVRDVLFLKAEQKYVTLYTSQKEFLLEESLTSLETELKDKFVRIHRNALVAKAAIAGVERATHIVDMDGENEKVSENWQVIVAGSVERLPISRRQWPLIKALVR</sequence>
<dbReference type="InterPro" id="IPR039420">
    <property type="entry name" value="WalR-like"/>
</dbReference>
<gene>
    <name evidence="5" type="ORF">H8K26_15265</name>
</gene>
<dbReference type="SMART" id="SM00850">
    <property type="entry name" value="LytTR"/>
    <property type="match status" value="1"/>
</dbReference>
<keyword evidence="1" id="KW-0238">DNA-binding</keyword>
<feature type="modified residue" description="4-aspartylphosphate" evidence="2">
    <location>
        <position position="59"/>
    </location>
</feature>
<evidence type="ECO:0000259" key="4">
    <source>
        <dbReference type="PROSITE" id="PS50930"/>
    </source>
</evidence>
<dbReference type="InterPro" id="IPR001789">
    <property type="entry name" value="Sig_transdc_resp-reg_receiver"/>
</dbReference>
<evidence type="ECO:0000256" key="1">
    <source>
        <dbReference type="ARBA" id="ARBA00023125"/>
    </source>
</evidence>
<feature type="domain" description="HTH LytTR-type" evidence="4">
    <location>
        <begin position="150"/>
        <end position="222"/>
    </location>
</feature>
<dbReference type="Proteomes" id="UP000637632">
    <property type="component" value="Unassembled WGS sequence"/>
</dbReference>
<keyword evidence="6" id="KW-1185">Reference proteome</keyword>
<dbReference type="SMART" id="SM00448">
    <property type="entry name" value="REC"/>
    <property type="match status" value="1"/>
</dbReference>
<dbReference type="Gene3D" id="2.40.50.1020">
    <property type="entry name" value="LytTr DNA-binding domain"/>
    <property type="match status" value="1"/>
</dbReference>
<dbReference type="PANTHER" id="PTHR48111:SF3">
    <property type="entry name" value="TRANSCRIPTIONAL REGULATORY PROTEIN BTSR"/>
    <property type="match status" value="1"/>
</dbReference>
<evidence type="ECO:0000313" key="6">
    <source>
        <dbReference type="Proteomes" id="UP000637632"/>
    </source>
</evidence>
<organism evidence="5 6">
    <name type="scientific">Undibacterium aquatile</name>
    <dbReference type="NCBI Taxonomy" id="1537398"/>
    <lineage>
        <taxon>Bacteria</taxon>
        <taxon>Pseudomonadati</taxon>
        <taxon>Pseudomonadota</taxon>
        <taxon>Betaproteobacteria</taxon>
        <taxon>Burkholderiales</taxon>
        <taxon>Oxalobacteraceae</taxon>
        <taxon>Undibacterium</taxon>
    </lineage>
</organism>
<dbReference type="EMBL" id="JACOFT010000006">
    <property type="protein sequence ID" value="MBC3812802.1"/>
    <property type="molecule type" value="Genomic_DNA"/>
</dbReference>
<dbReference type="PROSITE" id="PS50930">
    <property type="entry name" value="HTH_LYTTR"/>
    <property type="match status" value="1"/>
</dbReference>
<dbReference type="Gene3D" id="3.40.50.2300">
    <property type="match status" value="1"/>
</dbReference>
<dbReference type="InterPro" id="IPR007492">
    <property type="entry name" value="LytTR_DNA-bd_dom"/>
</dbReference>
<dbReference type="PANTHER" id="PTHR48111">
    <property type="entry name" value="REGULATOR OF RPOS"/>
    <property type="match status" value="1"/>
</dbReference>
<dbReference type="InterPro" id="IPR011006">
    <property type="entry name" value="CheY-like_superfamily"/>
</dbReference>
<reference evidence="5 6" key="1">
    <citation type="submission" date="2020-08" db="EMBL/GenBank/DDBJ databases">
        <title>Novel species isolated from subtropical streams in China.</title>
        <authorList>
            <person name="Lu H."/>
        </authorList>
    </citation>
    <scope>NUCLEOTIDE SEQUENCE [LARGE SCALE GENOMIC DNA]</scope>
    <source>
        <strain evidence="5 6">CCTCC AB 2015119</strain>
    </source>
</reference>
<evidence type="ECO:0000259" key="3">
    <source>
        <dbReference type="PROSITE" id="PS50110"/>
    </source>
</evidence>
<dbReference type="PROSITE" id="PS50110">
    <property type="entry name" value="RESPONSE_REGULATORY"/>
    <property type="match status" value="1"/>
</dbReference>
<name>A0ABR6XJ41_9BURK</name>
<evidence type="ECO:0000256" key="2">
    <source>
        <dbReference type="PROSITE-ProRule" id="PRU00169"/>
    </source>
</evidence>
<protein>
    <submittedName>
        <fullName evidence="5">Response regulator transcription factor</fullName>
    </submittedName>
</protein>
<comment type="caution">
    <text evidence="5">The sequence shown here is derived from an EMBL/GenBank/DDBJ whole genome shotgun (WGS) entry which is preliminary data.</text>
</comment>
<dbReference type="Pfam" id="PF04397">
    <property type="entry name" value="LytTR"/>
    <property type="match status" value="1"/>
</dbReference>
<keyword evidence="2" id="KW-0597">Phosphoprotein</keyword>
<proteinExistence type="predicted"/>
<evidence type="ECO:0000313" key="5">
    <source>
        <dbReference type="EMBL" id="MBC3812802.1"/>
    </source>
</evidence>
<dbReference type="SUPFAM" id="SSF52172">
    <property type="entry name" value="CheY-like"/>
    <property type="match status" value="1"/>
</dbReference>
<dbReference type="Pfam" id="PF00072">
    <property type="entry name" value="Response_reg"/>
    <property type="match status" value="1"/>
</dbReference>
<feature type="domain" description="Response regulatory" evidence="3">
    <location>
        <begin position="5"/>
        <end position="125"/>
    </location>
</feature>